<dbReference type="Proteomes" id="UP000502508">
    <property type="component" value="Chromosome"/>
</dbReference>
<evidence type="ECO:0000256" key="1">
    <source>
        <dbReference type="ARBA" id="ARBA00022729"/>
    </source>
</evidence>
<protein>
    <recommendedName>
        <fullName evidence="5">Histidine kinase</fullName>
    </recommendedName>
</protein>
<dbReference type="PANTHER" id="PTHR44103:SF1">
    <property type="entry name" value="PROPROTEIN CONVERTASE P"/>
    <property type="match status" value="1"/>
</dbReference>
<dbReference type="KEGG" id="pfla:Pflav_018140"/>
<name>A0A6F8XNJ6_9ACTN</name>
<dbReference type="InterPro" id="IPR028994">
    <property type="entry name" value="Integrin_alpha_N"/>
</dbReference>
<evidence type="ECO:0000313" key="3">
    <source>
        <dbReference type="EMBL" id="BCB75404.1"/>
    </source>
</evidence>
<accession>A0A6F8XNJ6</accession>
<evidence type="ECO:0000313" key="4">
    <source>
        <dbReference type="Proteomes" id="UP000502508"/>
    </source>
</evidence>
<evidence type="ECO:0000256" key="2">
    <source>
        <dbReference type="SAM" id="SignalP"/>
    </source>
</evidence>
<sequence length="409" mass="42852">MHSKVWRIATATGAGVVLALGVGAAPASAAHLVMRDFGTEQGWQSDKHPRLVADITGDGRGDVVGFFFTGVHTAVATGNGQFAAPSQVSNDFAITTGWRVDAHDRFVADITGDGRADIVGVRETGVFTAVSAGGGRFGPIAHVSSGFNSVACTIRKLADADGDGRSDLFCIRDQRIEVALARGDGGFGSPIFVSGVFPVDDSLARTTEFHIVDVTRDGRADILGAITSRQGAPPTLFSLVAQGGGRYNAEEFAGGVWPPSGNPVPPDLVSDVSGDGFADLIFFQSTTFVARGRGDGTFNSFSVAISDFGFSTGWVAGTHPRMAADLNGDGRSDIIGFGNPGVFTAAGRTNGAFEAPVRFVSAEFGRDRQWKVVEHPRFVIDITGDGRPDIVGFGDHGIWTGIYQDGFFV</sequence>
<dbReference type="EMBL" id="AP022870">
    <property type="protein sequence ID" value="BCB75404.1"/>
    <property type="molecule type" value="Genomic_DNA"/>
</dbReference>
<organism evidence="3 4">
    <name type="scientific">Phytohabitans flavus</name>
    <dbReference type="NCBI Taxonomy" id="1076124"/>
    <lineage>
        <taxon>Bacteria</taxon>
        <taxon>Bacillati</taxon>
        <taxon>Actinomycetota</taxon>
        <taxon>Actinomycetes</taxon>
        <taxon>Micromonosporales</taxon>
        <taxon>Micromonosporaceae</taxon>
    </lineage>
</organism>
<dbReference type="SUPFAM" id="SSF69318">
    <property type="entry name" value="Integrin alpha N-terminal domain"/>
    <property type="match status" value="1"/>
</dbReference>
<dbReference type="PANTHER" id="PTHR44103">
    <property type="entry name" value="PROPROTEIN CONVERTASE P"/>
    <property type="match status" value="1"/>
</dbReference>
<dbReference type="Gene3D" id="2.130.10.130">
    <property type="entry name" value="Integrin alpha, N-terminal"/>
    <property type="match status" value="1"/>
</dbReference>
<dbReference type="InterPro" id="IPR013517">
    <property type="entry name" value="FG-GAP"/>
</dbReference>
<dbReference type="Pfam" id="PF13517">
    <property type="entry name" value="FG-GAP_3"/>
    <property type="match status" value="2"/>
</dbReference>
<gene>
    <name evidence="3" type="ORF">Pflav_018140</name>
</gene>
<keyword evidence="1 2" id="KW-0732">Signal</keyword>
<keyword evidence="4" id="KW-1185">Reference proteome</keyword>
<feature type="chain" id="PRO_5026106068" description="Histidine kinase" evidence="2">
    <location>
        <begin position="30"/>
        <end position="409"/>
    </location>
</feature>
<reference evidence="3 4" key="2">
    <citation type="submission" date="2020-03" db="EMBL/GenBank/DDBJ databases">
        <authorList>
            <person name="Ichikawa N."/>
            <person name="Kimura A."/>
            <person name="Kitahashi Y."/>
            <person name="Uohara A."/>
        </authorList>
    </citation>
    <scope>NUCLEOTIDE SEQUENCE [LARGE SCALE GENOMIC DNA]</scope>
    <source>
        <strain evidence="3 4">NBRC 107702</strain>
    </source>
</reference>
<proteinExistence type="predicted"/>
<evidence type="ECO:0008006" key="5">
    <source>
        <dbReference type="Google" id="ProtNLM"/>
    </source>
</evidence>
<feature type="signal peptide" evidence="2">
    <location>
        <begin position="1"/>
        <end position="29"/>
    </location>
</feature>
<dbReference type="AlphaFoldDB" id="A0A6F8XNJ6"/>
<reference evidence="3 4" key="1">
    <citation type="submission" date="2020-03" db="EMBL/GenBank/DDBJ databases">
        <title>Whole genome shotgun sequence of Phytohabitans flavus NBRC 107702.</title>
        <authorList>
            <person name="Komaki H."/>
            <person name="Tamura T."/>
        </authorList>
    </citation>
    <scope>NUCLEOTIDE SEQUENCE [LARGE SCALE GENOMIC DNA]</scope>
    <source>
        <strain evidence="3 4">NBRC 107702</strain>
    </source>
</reference>